<accession>A0A412EUV4</accession>
<dbReference type="EMBL" id="QRUH01000001">
    <property type="protein sequence ID" value="RGR51130.1"/>
    <property type="molecule type" value="Genomic_DNA"/>
</dbReference>
<evidence type="ECO:0000313" key="1">
    <source>
        <dbReference type="EMBL" id="RGR51130.1"/>
    </source>
</evidence>
<proteinExistence type="predicted"/>
<sequence>MSDGKTDVVVWYCLRDGIYDYSPNDVRNNYYFYSKGNVIYTGAGHSTVSGEEEIKLFINAMVAAANVTAVEPEIHFVKSRNPAAEIETSRYYMTDQSSWTSGENNTLEKDMTYYINVRDYNMISADLSQEDLDNQKMTVEFFIEDEKGAIADGCPSDGKKVRNITSEIGTLTGYGNIGSVNVSGGKFYLSQNSAYELKIPNIEKYLRSQTGNNGYKDSCKVYAKVTSTVSLYGKTYASTSWASINLKQRQLFEMD</sequence>
<gene>
    <name evidence="1" type="ORF">DWY46_00525</name>
</gene>
<dbReference type="RefSeq" id="WP_117638452.1">
    <property type="nucleotide sequence ID" value="NZ_QRUH01000001.1"/>
</dbReference>
<dbReference type="Proteomes" id="UP000285839">
    <property type="component" value="Unassembled WGS sequence"/>
</dbReference>
<comment type="caution">
    <text evidence="1">The sequence shown here is derived from an EMBL/GenBank/DDBJ whole genome shotgun (WGS) entry which is preliminary data.</text>
</comment>
<dbReference type="AlphaFoldDB" id="A0A412EUV4"/>
<evidence type="ECO:0000313" key="2">
    <source>
        <dbReference type="Proteomes" id="UP000285839"/>
    </source>
</evidence>
<name>A0A412EUV4_9FIRM</name>
<reference evidence="1 2" key="1">
    <citation type="submission" date="2018-08" db="EMBL/GenBank/DDBJ databases">
        <title>A genome reference for cultivated species of the human gut microbiota.</title>
        <authorList>
            <person name="Zou Y."/>
            <person name="Xue W."/>
            <person name="Luo G."/>
        </authorList>
    </citation>
    <scope>NUCLEOTIDE SEQUENCE [LARGE SCALE GENOMIC DNA]</scope>
    <source>
        <strain evidence="1 2">AF25-21</strain>
    </source>
</reference>
<organism evidence="1 2">
    <name type="scientific">Blautia obeum</name>
    <dbReference type="NCBI Taxonomy" id="40520"/>
    <lineage>
        <taxon>Bacteria</taxon>
        <taxon>Bacillati</taxon>
        <taxon>Bacillota</taxon>
        <taxon>Clostridia</taxon>
        <taxon>Lachnospirales</taxon>
        <taxon>Lachnospiraceae</taxon>
        <taxon>Blautia</taxon>
    </lineage>
</organism>
<protein>
    <submittedName>
        <fullName evidence="1">Uncharacterized protein</fullName>
    </submittedName>
</protein>